<evidence type="ECO:0000256" key="3">
    <source>
        <dbReference type="ARBA" id="ARBA00022741"/>
    </source>
</evidence>
<dbReference type="InterPro" id="IPR003439">
    <property type="entry name" value="ABC_transporter-like_ATP-bd"/>
</dbReference>
<dbReference type="RefSeq" id="WP_092561275.1">
    <property type="nucleotide sequence ID" value="NZ_FNQV01000002.1"/>
</dbReference>
<evidence type="ECO:0000259" key="6">
    <source>
        <dbReference type="PROSITE" id="PS50893"/>
    </source>
</evidence>
<dbReference type="Gene3D" id="3.40.50.300">
    <property type="entry name" value="P-loop containing nucleotide triphosphate hydrolases"/>
    <property type="match status" value="1"/>
</dbReference>
<keyword evidence="4 7" id="KW-0067">ATP-binding</keyword>
<dbReference type="InterPro" id="IPR050153">
    <property type="entry name" value="Metal_Ion_Import_ABC"/>
</dbReference>
<feature type="domain" description="ABC transporter" evidence="6">
    <location>
        <begin position="8"/>
        <end position="242"/>
    </location>
</feature>
<dbReference type="CDD" id="cd03235">
    <property type="entry name" value="ABC_Metallic_Cations"/>
    <property type="match status" value="1"/>
</dbReference>
<evidence type="ECO:0000256" key="5">
    <source>
        <dbReference type="SAM" id="MobiDB-lite"/>
    </source>
</evidence>
<organism evidence="7 8">
    <name type="scientific">Bowdeniella nasicola</name>
    <dbReference type="NCBI Taxonomy" id="208480"/>
    <lineage>
        <taxon>Bacteria</taxon>
        <taxon>Bacillati</taxon>
        <taxon>Actinomycetota</taxon>
        <taxon>Actinomycetes</taxon>
        <taxon>Actinomycetales</taxon>
        <taxon>Actinomycetaceae</taxon>
        <taxon>Bowdeniella</taxon>
    </lineage>
</organism>
<feature type="compositionally biased region" description="Basic and acidic residues" evidence="5">
    <location>
        <begin position="229"/>
        <end position="248"/>
    </location>
</feature>
<evidence type="ECO:0000256" key="1">
    <source>
        <dbReference type="ARBA" id="ARBA00005417"/>
    </source>
</evidence>
<feature type="region of interest" description="Disordered" evidence="5">
    <location>
        <begin position="220"/>
        <end position="260"/>
    </location>
</feature>
<dbReference type="InterPro" id="IPR003593">
    <property type="entry name" value="AAA+_ATPase"/>
</dbReference>
<sequence length="260" mass="27918">MRDPAPVLFFDDLSVAYGPATILHDVTATVTRGEVVAVLGANGSGKSTLMKAALGLAPVTRGEIYLFGEPISQPAKIPFDRIGYVPQRAAAIGETPTTALEVVMSGLIGNWRLRPRRGAKATAMEALEKVNLAERANDPIRVFSGGQIQRTLIARALVRRPELIVLDEPLAGIDRHSQELLLNALHELHDEGTTIIVVLHELGPFEGFLDRSIVLAQGSIAHDGAPPEPHGHHAHPDHVHQHHPHGDDAPPALAPDLSWG</sequence>
<proteinExistence type="inferred from homology"/>
<dbReference type="GO" id="GO:0016887">
    <property type="term" value="F:ATP hydrolysis activity"/>
    <property type="evidence" value="ECO:0007669"/>
    <property type="project" value="InterPro"/>
</dbReference>
<dbReference type="PROSITE" id="PS50893">
    <property type="entry name" value="ABC_TRANSPORTER_2"/>
    <property type="match status" value="1"/>
</dbReference>
<dbReference type="PANTHER" id="PTHR42734">
    <property type="entry name" value="METAL TRANSPORT SYSTEM ATP-BINDING PROTEIN TM_0124-RELATED"/>
    <property type="match status" value="1"/>
</dbReference>
<dbReference type="GO" id="GO:0005524">
    <property type="term" value="F:ATP binding"/>
    <property type="evidence" value="ECO:0007669"/>
    <property type="project" value="UniProtKB-KW"/>
</dbReference>
<dbReference type="SUPFAM" id="SSF52540">
    <property type="entry name" value="P-loop containing nucleoside triphosphate hydrolases"/>
    <property type="match status" value="1"/>
</dbReference>
<keyword evidence="8" id="KW-1185">Reference proteome</keyword>
<name>A0A1H3W6G5_9ACTO</name>
<keyword evidence="3" id="KW-0547">Nucleotide-binding</keyword>
<reference evidence="8" key="1">
    <citation type="submission" date="2016-10" db="EMBL/GenBank/DDBJ databases">
        <authorList>
            <person name="Varghese N."/>
            <person name="Submissions S."/>
        </authorList>
    </citation>
    <scope>NUCLEOTIDE SEQUENCE [LARGE SCALE GENOMIC DNA]</scope>
    <source>
        <strain evidence="8">KPR-1</strain>
    </source>
</reference>
<dbReference type="Proteomes" id="UP000199288">
    <property type="component" value="Unassembled WGS sequence"/>
</dbReference>
<dbReference type="AlphaFoldDB" id="A0A1H3W6G5"/>
<dbReference type="Pfam" id="PF00005">
    <property type="entry name" value="ABC_tran"/>
    <property type="match status" value="1"/>
</dbReference>
<evidence type="ECO:0000313" key="8">
    <source>
        <dbReference type="Proteomes" id="UP000199288"/>
    </source>
</evidence>
<comment type="similarity">
    <text evidence="1">Belongs to the ABC transporter superfamily.</text>
</comment>
<dbReference type="EMBL" id="FNQV01000002">
    <property type="protein sequence ID" value="SDZ82014.1"/>
    <property type="molecule type" value="Genomic_DNA"/>
</dbReference>
<evidence type="ECO:0000256" key="4">
    <source>
        <dbReference type="ARBA" id="ARBA00022840"/>
    </source>
</evidence>
<keyword evidence="2" id="KW-0813">Transport</keyword>
<dbReference type="OrthoDB" id="5296765at2"/>
<evidence type="ECO:0000256" key="2">
    <source>
        <dbReference type="ARBA" id="ARBA00022448"/>
    </source>
</evidence>
<accession>A0A1H3W6G5</accession>
<dbReference type="PANTHER" id="PTHR42734:SF5">
    <property type="entry name" value="IRON TRANSPORT SYSTEM ATP-BINDING PROTEIN HI_0361-RELATED"/>
    <property type="match status" value="1"/>
</dbReference>
<protein>
    <submittedName>
        <fullName evidence="7">Zinc transport system ATP-binding protein</fullName>
    </submittedName>
</protein>
<dbReference type="SMART" id="SM00382">
    <property type="entry name" value="AAA"/>
    <property type="match status" value="1"/>
</dbReference>
<dbReference type="InterPro" id="IPR027417">
    <property type="entry name" value="P-loop_NTPase"/>
</dbReference>
<evidence type="ECO:0000313" key="7">
    <source>
        <dbReference type="EMBL" id="SDZ82014.1"/>
    </source>
</evidence>
<gene>
    <name evidence="7" type="ORF">SAMN02910418_00284</name>
</gene>